<dbReference type="EMBL" id="JBBPBN010000025">
    <property type="protein sequence ID" value="KAK9008840.1"/>
    <property type="molecule type" value="Genomic_DNA"/>
</dbReference>
<name>A0ABR2R7P4_9ROSI</name>
<accession>A0ABR2R7P4</accession>
<reference evidence="1 2" key="1">
    <citation type="journal article" date="2024" name="G3 (Bethesda)">
        <title>Genome assembly of Hibiscus sabdariffa L. provides insights into metabolisms of medicinal natural products.</title>
        <authorList>
            <person name="Kim T."/>
        </authorList>
    </citation>
    <scope>NUCLEOTIDE SEQUENCE [LARGE SCALE GENOMIC DNA]</scope>
    <source>
        <strain evidence="1">TK-2024</strain>
        <tissue evidence="1">Old leaves</tissue>
    </source>
</reference>
<comment type="caution">
    <text evidence="1">The sequence shown here is derived from an EMBL/GenBank/DDBJ whole genome shotgun (WGS) entry which is preliminary data.</text>
</comment>
<protein>
    <submittedName>
        <fullName evidence="1">Uncharacterized protein</fullName>
    </submittedName>
</protein>
<evidence type="ECO:0000313" key="1">
    <source>
        <dbReference type="EMBL" id="KAK9008840.1"/>
    </source>
</evidence>
<proteinExistence type="predicted"/>
<dbReference type="Proteomes" id="UP001396334">
    <property type="component" value="Unassembled WGS sequence"/>
</dbReference>
<evidence type="ECO:0000313" key="2">
    <source>
        <dbReference type="Proteomes" id="UP001396334"/>
    </source>
</evidence>
<keyword evidence="2" id="KW-1185">Reference proteome</keyword>
<gene>
    <name evidence="1" type="ORF">V6N11_080318</name>
</gene>
<organism evidence="1 2">
    <name type="scientific">Hibiscus sabdariffa</name>
    <name type="common">roselle</name>
    <dbReference type="NCBI Taxonomy" id="183260"/>
    <lineage>
        <taxon>Eukaryota</taxon>
        <taxon>Viridiplantae</taxon>
        <taxon>Streptophyta</taxon>
        <taxon>Embryophyta</taxon>
        <taxon>Tracheophyta</taxon>
        <taxon>Spermatophyta</taxon>
        <taxon>Magnoliopsida</taxon>
        <taxon>eudicotyledons</taxon>
        <taxon>Gunneridae</taxon>
        <taxon>Pentapetalae</taxon>
        <taxon>rosids</taxon>
        <taxon>malvids</taxon>
        <taxon>Malvales</taxon>
        <taxon>Malvaceae</taxon>
        <taxon>Malvoideae</taxon>
        <taxon>Hibiscus</taxon>
    </lineage>
</organism>
<sequence>MRMEGGSDPETDETITTTLHPHSLLRGLHTFFGFELWCGSFLEECGKDEIMEIISLNITLTGETEPNVELGHLLAIKMEVVRKVSSWHGELSLELALLVHVVVDNGIPQTWAH</sequence>